<protein>
    <submittedName>
        <fullName evidence="2">Uncharacterized protein</fullName>
    </submittedName>
</protein>
<proteinExistence type="predicted"/>
<dbReference type="Proteomes" id="UP001190700">
    <property type="component" value="Unassembled WGS sequence"/>
</dbReference>
<gene>
    <name evidence="2" type="ORF">CYMTET_5627</name>
</gene>
<accession>A0AAE0GYT0</accession>
<dbReference type="EMBL" id="LGRX02001115">
    <property type="protein sequence ID" value="KAK3286839.1"/>
    <property type="molecule type" value="Genomic_DNA"/>
</dbReference>
<dbReference type="AlphaFoldDB" id="A0AAE0GYT0"/>
<reference evidence="2 3" key="1">
    <citation type="journal article" date="2015" name="Genome Biol. Evol.">
        <title>Comparative Genomics of a Bacterivorous Green Alga Reveals Evolutionary Causalities and Consequences of Phago-Mixotrophic Mode of Nutrition.</title>
        <authorList>
            <person name="Burns J.A."/>
            <person name="Paasch A."/>
            <person name="Narechania A."/>
            <person name="Kim E."/>
        </authorList>
    </citation>
    <scope>NUCLEOTIDE SEQUENCE [LARGE SCALE GENOMIC DNA]</scope>
    <source>
        <strain evidence="2 3">PLY_AMNH</strain>
    </source>
</reference>
<keyword evidence="3" id="KW-1185">Reference proteome</keyword>
<evidence type="ECO:0000313" key="3">
    <source>
        <dbReference type="Proteomes" id="UP001190700"/>
    </source>
</evidence>
<comment type="caution">
    <text evidence="2">The sequence shown here is derived from an EMBL/GenBank/DDBJ whole genome shotgun (WGS) entry which is preliminary data.</text>
</comment>
<sequence length="139" mass="14960">MIRPSPPWRSGQNQWNPDAPEDAETLGANVPIPRAWPSPLGPACDAPTAQLVPHRRRGMTCPATLSQEAPPSMSRRYLLMTAPLIHKRGSRVGGDGEFPGTDPPLWATTAESPATFAPDRVLSYRCPSISPTSQTHGKG</sequence>
<name>A0AAE0GYT0_9CHLO</name>
<feature type="region of interest" description="Disordered" evidence="1">
    <location>
        <begin position="88"/>
        <end position="109"/>
    </location>
</feature>
<organism evidence="2 3">
    <name type="scientific">Cymbomonas tetramitiformis</name>
    <dbReference type="NCBI Taxonomy" id="36881"/>
    <lineage>
        <taxon>Eukaryota</taxon>
        <taxon>Viridiplantae</taxon>
        <taxon>Chlorophyta</taxon>
        <taxon>Pyramimonadophyceae</taxon>
        <taxon>Pyramimonadales</taxon>
        <taxon>Pyramimonadaceae</taxon>
        <taxon>Cymbomonas</taxon>
    </lineage>
</organism>
<feature type="region of interest" description="Disordered" evidence="1">
    <location>
        <begin position="1"/>
        <end position="48"/>
    </location>
</feature>
<evidence type="ECO:0000313" key="2">
    <source>
        <dbReference type="EMBL" id="KAK3286839.1"/>
    </source>
</evidence>
<evidence type="ECO:0000256" key="1">
    <source>
        <dbReference type="SAM" id="MobiDB-lite"/>
    </source>
</evidence>